<reference evidence="1" key="1">
    <citation type="submission" date="2023-10" db="EMBL/GenBank/DDBJ databases">
        <authorList>
            <person name="Domelevo Entfellner J.-B."/>
        </authorList>
    </citation>
    <scope>NUCLEOTIDE SEQUENCE</scope>
</reference>
<gene>
    <name evidence="1" type="ORF">AYBTSS11_LOCUS3629</name>
</gene>
<evidence type="ECO:0000313" key="1">
    <source>
        <dbReference type="EMBL" id="CAJ1916988.1"/>
    </source>
</evidence>
<proteinExistence type="predicted"/>
<dbReference type="AlphaFoldDB" id="A0AA86RRT2"/>
<protein>
    <submittedName>
        <fullName evidence="1">Uncharacterized protein</fullName>
    </submittedName>
</protein>
<dbReference type="EMBL" id="OY731398">
    <property type="protein sequence ID" value="CAJ1916988.1"/>
    <property type="molecule type" value="Genomic_DNA"/>
</dbReference>
<organism evidence="1 2">
    <name type="scientific">Sphenostylis stenocarpa</name>
    <dbReference type="NCBI Taxonomy" id="92480"/>
    <lineage>
        <taxon>Eukaryota</taxon>
        <taxon>Viridiplantae</taxon>
        <taxon>Streptophyta</taxon>
        <taxon>Embryophyta</taxon>
        <taxon>Tracheophyta</taxon>
        <taxon>Spermatophyta</taxon>
        <taxon>Magnoliopsida</taxon>
        <taxon>eudicotyledons</taxon>
        <taxon>Gunneridae</taxon>
        <taxon>Pentapetalae</taxon>
        <taxon>rosids</taxon>
        <taxon>fabids</taxon>
        <taxon>Fabales</taxon>
        <taxon>Fabaceae</taxon>
        <taxon>Papilionoideae</taxon>
        <taxon>50 kb inversion clade</taxon>
        <taxon>NPAAA clade</taxon>
        <taxon>indigoferoid/millettioid clade</taxon>
        <taxon>Phaseoleae</taxon>
        <taxon>Sphenostylis</taxon>
    </lineage>
</organism>
<evidence type="ECO:0000313" key="2">
    <source>
        <dbReference type="Proteomes" id="UP001189624"/>
    </source>
</evidence>
<sequence length="131" mass="14902">MDGQSVYLVVWSKNSDLVLETYGMGASCIRFERNFFVLGGGVILLQFRFSGALKGALDMVASENKICGNLLRYLVVKKVELRKDEYFGMLVYNDILRCQQTTIFRDTNAPSVEWYGVPLCAQRRSSLIRTK</sequence>
<keyword evidence="2" id="KW-1185">Reference proteome</keyword>
<dbReference type="Proteomes" id="UP001189624">
    <property type="component" value="Chromosome 1"/>
</dbReference>
<accession>A0AA86RRT2</accession>
<dbReference type="Gramene" id="rna-AYBTSS11_LOCUS3629">
    <property type="protein sequence ID" value="CAJ1916988.1"/>
    <property type="gene ID" value="gene-AYBTSS11_LOCUS3629"/>
</dbReference>
<name>A0AA86RRT2_9FABA</name>